<dbReference type="GO" id="GO:0030416">
    <property type="term" value="P:methylamine metabolic process"/>
    <property type="evidence" value="ECO:0007669"/>
    <property type="project" value="InterPro"/>
</dbReference>
<evidence type="ECO:0000256" key="4">
    <source>
        <dbReference type="ARBA" id="ARBA00023136"/>
    </source>
</evidence>
<evidence type="ECO:0000256" key="2">
    <source>
        <dbReference type="ARBA" id="ARBA00022692"/>
    </source>
</evidence>
<evidence type="ECO:0000256" key="5">
    <source>
        <dbReference type="SAM" id="Phobius"/>
    </source>
</evidence>
<dbReference type="RefSeq" id="WP_073174663.1">
    <property type="nucleotide sequence ID" value="NZ_FQVE01000004.1"/>
</dbReference>
<name>A0A1M5GWB7_9FLAO</name>
<evidence type="ECO:0000256" key="1">
    <source>
        <dbReference type="ARBA" id="ARBA00004141"/>
    </source>
</evidence>
<evidence type="ECO:0000259" key="6">
    <source>
        <dbReference type="Pfam" id="PF07291"/>
    </source>
</evidence>
<comment type="subcellular location">
    <subcellularLocation>
        <location evidence="1">Membrane</location>
        <topology evidence="1">Multi-pass membrane protein</topology>
    </subcellularLocation>
</comment>
<dbReference type="AlphaFoldDB" id="A0A1M5GWB7"/>
<feature type="transmembrane region" description="Helical" evidence="5">
    <location>
        <begin position="75"/>
        <end position="97"/>
    </location>
</feature>
<dbReference type="Pfam" id="PF07291">
    <property type="entry name" value="MauE"/>
    <property type="match status" value="1"/>
</dbReference>
<feature type="transmembrane region" description="Helical" evidence="5">
    <location>
        <begin position="117"/>
        <end position="134"/>
    </location>
</feature>
<reference evidence="8" key="1">
    <citation type="submission" date="2016-11" db="EMBL/GenBank/DDBJ databases">
        <authorList>
            <person name="Varghese N."/>
            <person name="Submissions S."/>
        </authorList>
    </citation>
    <scope>NUCLEOTIDE SEQUENCE [LARGE SCALE GENOMIC DNA]</scope>
    <source>
        <strain evidence="8">YR203</strain>
    </source>
</reference>
<keyword evidence="4 5" id="KW-0472">Membrane</keyword>
<evidence type="ECO:0000313" key="7">
    <source>
        <dbReference type="EMBL" id="SHG07957.1"/>
    </source>
</evidence>
<keyword evidence="2 5" id="KW-0812">Transmembrane</keyword>
<dbReference type="Proteomes" id="UP000184108">
    <property type="component" value="Unassembled WGS sequence"/>
</dbReference>
<dbReference type="EMBL" id="FQVE01000004">
    <property type="protein sequence ID" value="SHG07957.1"/>
    <property type="molecule type" value="Genomic_DNA"/>
</dbReference>
<sequence length="499" mass="57515">MKNFQTIFIKTVSCFFILLFVYASVSKLLDFENFQVQIAQSPLLSAYAGIISYAVIIVELIIVLLLIFPSSRLTGLYLSTALMSAFTIYIFLILNYSDFVPCSCGGILEKMGWTEHLIFNLICFLLGVISIIIKEDSKRKYILLASTNLFSILFVIILFFTSEYIIKKENNFTRRFTHHPIIEEGSIDLNVNSYYFAGNDENHLYLANLTSPFRIIKIDKSFKKFDTIAITPSTKHRFRKLKYSIKYNSLFAYDGSVPIIYRSALDSLDKPIEEISYRDIFFNHFTATSLNSFFLSTDNSKHETLIAALSTQNEHHTKMSNFPLTAKKDGGFDVDGKLLFDNSTGKAYYMFYYRNQILEVDSNLQLHSRMKTIDTITKAQIRIKTLSDGTKKMIAPPMVVNQNMEVHKGLIFNISNLKGKHESNDLWKKNSIVDIYTTEPAGYWGSIYVENRGKNRLSQILITDNFFYILSGIELRRYRFAQTITKQFNKGESRKPLEQ</sequence>
<feature type="domain" description="Methylamine utilisation protein MauE" evidence="6">
    <location>
        <begin position="7"/>
        <end position="131"/>
    </location>
</feature>
<evidence type="ECO:0000313" key="8">
    <source>
        <dbReference type="Proteomes" id="UP000184108"/>
    </source>
</evidence>
<proteinExistence type="predicted"/>
<feature type="transmembrane region" description="Helical" evidence="5">
    <location>
        <begin position="141"/>
        <end position="160"/>
    </location>
</feature>
<gene>
    <name evidence="7" type="ORF">SAMN02787073_3490</name>
</gene>
<accession>A0A1M5GWB7</accession>
<keyword evidence="3 5" id="KW-1133">Transmembrane helix</keyword>
<organism evidence="7 8">
    <name type="scientific">Chryseobacterium vrystaatense</name>
    <dbReference type="NCBI Taxonomy" id="307480"/>
    <lineage>
        <taxon>Bacteria</taxon>
        <taxon>Pseudomonadati</taxon>
        <taxon>Bacteroidota</taxon>
        <taxon>Flavobacteriia</taxon>
        <taxon>Flavobacteriales</taxon>
        <taxon>Weeksellaceae</taxon>
        <taxon>Chryseobacterium group</taxon>
        <taxon>Chryseobacterium</taxon>
    </lineage>
</organism>
<feature type="transmembrane region" description="Helical" evidence="5">
    <location>
        <begin position="7"/>
        <end position="25"/>
    </location>
</feature>
<feature type="transmembrane region" description="Helical" evidence="5">
    <location>
        <begin position="45"/>
        <end position="68"/>
    </location>
</feature>
<dbReference type="InterPro" id="IPR009908">
    <property type="entry name" value="Methylamine_util_MauE"/>
</dbReference>
<evidence type="ECO:0000256" key="3">
    <source>
        <dbReference type="ARBA" id="ARBA00022989"/>
    </source>
</evidence>
<dbReference type="GO" id="GO:0016020">
    <property type="term" value="C:membrane"/>
    <property type="evidence" value="ECO:0007669"/>
    <property type="project" value="UniProtKB-SubCell"/>
</dbReference>
<protein>
    <recommendedName>
        <fullName evidence="6">Methylamine utilisation protein MauE domain-containing protein</fullName>
    </recommendedName>
</protein>